<organism evidence="1 2">
    <name type="scientific">Ficus carica</name>
    <name type="common">Common fig</name>
    <dbReference type="NCBI Taxonomy" id="3494"/>
    <lineage>
        <taxon>Eukaryota</taxon>
        <taxon>Viridiplantae</taxon>
        <taxon>Streptophyta</taxon>
        <taxon>Embryophyta</taxon>
        <taxon>Tracheophyta</taxon>
        <taxon>Spermatophyta</taxon>
        <taxon>Magnoliopsida</taxon>
        <taxon>eudicotyledons</taxon>
        <taxon>Gunneridae</taxon>
        <taxon>Pentapetalae</taxon>
        <taxon>rosids</taxon>
        <taxon>fabids</taxon>
        <taxon>Rosales</taxon>
        <taxon>Moraceae</taxon>
        <taxon>Ficeae</taxon>
        <taxon>Ficus</taxon>
    </lineage>
</organism>
<reference evidence="1" key="1">
    <citation type="submission" date="2023-07" db="EMBL/GenBank/DDBJ databases">
        <title>draft genome sequence of fig (Ficus carica).</title>
        <authorList>
            <person name="Takahashi T."/>
            <person name="Nishimura K."/>
        </authorList>
    </citation>
    <scope>NUCLEOTIDE SEQUENCE</scope>
</reference>
<protein>
    <submittedName>
        <fullName evidence="1">Uncharacterized protein</fullName>
    </submittedName>
</protein>
<evidence type="ECO:0000313" key="1">
    <source>
        <dbReference type="EMBL" id="GMN60759.1"/>
    </source>
</evidence>
<dbReference type="Gramene" id="FCD_00023931-RA">
    <property type="protein sequence ID" value="FCD_00023931-RA:cds"/>
    <property type="gene ID" value="FCD_00023931"/>
</dbReference>
<dbReference type="Proteomes" id="UP001187192">
    <property type="component" value="Unassembled WGS sequence"/>
</dbReference>
<gene>
    <name evidence="1" type="ORF">TIFTF001_029850</name>
</gene>
<keyword evidence="2" id="KW-1185">Reference proteome</keyword>
<comment type="caution">
    <text evidence="1">The sequence shown here is derived from an EMBL/GenBank/DDBJ whole genome shotgun (WGS) entry which is preliminary data.</text>
</comment>
<dbReference type="AlphaFoldDB" id="A0AA88DSP5"/>
<dbReference type="EMBL" id="BTGU01000102">
    <property type="protein sequence ID" value="GMN60759.1"/>
    <property type="molecule type" value="Genomic_DNA"/>
</dbReference>
<name>A0AA88DSP5_FICCA</name>
<evidence type="ECO:0000313" key="2">
    <source>
        <dbReference type="Proteomes" id="UP001187192"/>
    </source>
</evidence>
<sequence length="52" mass="5390">MLIAVVGRAAIDPWRLDPSGIVPAVVDVSRVINDANDAIGCRGLYGVKAAVD</sequence>
<accession>A0AA88DSP5</accession>
<proteinExistence type="predicted"/>